<evidence type="ECO:0008006" key="4">
    <source>
        <dbReference type="Google" id="ProtNLM"/>
    </source>
</evidence>
<sequence>MRNYLFASGLFSAITSGIALLRGTRDAPITWRAVLAWLSWGITIVLAVGAIVDYRRDERGESVSYDSPVAPVQFKRAKKELKAELKAQRKADKA</sequence>
<gene>
    <name evidence="2" type="ORF">RS86_03698</name>
</gene>
<feature type="transmembrane region" description="Helical" evidence="1">
    <location>
        <begin position="33"/>
        <end position="52"/>
    </location>
</feature>
<reference evidence="2 3" key="1">
    <citation type="submission" date="2015-02" db="EMBL/GenBank/DDBJ databases">
        <title>Draft genome sequences of ten Microbacterium spp. with emphasis on heavy metal contaminated environments.</title>
        <authorList>
            <person name="Corretto E."/>
        </authorList>
    </citation>
    <scope>NUCLEOTIDE SEQUENCE [LARGE SCALE GENOMIC DNA]</scope>
    <source>
        <strain evidence="2 3">ARN176</strain>
    </source>
</reference>
<organism evidence="2 3">
    <name type="scientific">Microbacterium azadirachtae</name>
    <dbReference type="NCBI Taxonomy" id="582680"/>
    <lineage>
        <taxon>Bacteria</taxon>
        <taxon>Bacillati</taxon>
        <taxon>Actinomycetota</taxon>
        <taxon>Actinomycetes</taxon>
        <taxon>Micrococcales</taxon>
        <taxon>Microbacteriaceae</taxon>
        <taxon>Microbacterium</taxon>
    </lineage>
</organism>
<keyword evidence="3" id="KW-1185">Reference proteome</keyword>
<dbReference type="EMBL" id="JYIX01000040">
    <property type="protein sequence ID" value="KJL30756.1"/>
    <property type="molecule type" value="Genomic_DNA"/>
</dbReference>
<comment type="caution">
    <text evidence="2">The sequence shown here is derived from an EMBL/GenBank/DDBJ whole genome shotgun (WGS) entry which is preliminary data.</text>
</comment>
<proteinExistence type="predicted"/>
<keyword evidence="1" id="KW-1133">Transmembrane helix</keyword>
<name>A0A0F0LGU8_9MICO</name>
<dbReference type="Proteomes" id="UP000033740">
    <property type="component" value="Unassembled WGS sequence"/>
</dbReference>
<evidence type="ECO:0000313" key="3">
    <source>
        <dbReference type="Proteomes" id="UP000033740"/>
    </source>
</evidence>
<keyword evidence="1" id="KW-0472">Membrane</keyword>
<dbReference type="PATRIC" id="fig|582680.6.peg.3784"/>
<accession>A0A0F0LGU8</accession>
<protein>
    <recommendedName>
        <fullName evidence="4">NADH:ubiquinone oxidoreductase</fullName>
    </recommendedName>
</protein>
<keyword evidence="1" id="KW-0812">Transmembrane</keyword>
<dbReference type="RefSeq" id="WP_045273744.1">
    <property type="nucleotide sequence ID" value="NZ_JYIX01000040.1"/>
</dbReference>
<evidence type="ECO:0000256" key="1">
    <source>
        <dbReference type="SAM" id="Phobius"/>
    </source>
</evidence>
<evidence type="ECO:0000313" key="2">
    <source>
        <dbReference type="EMBL" id="KJL30756.1"/>
    </source>
</evidence>
<dbReference type="AlphaFoldDB" id="A0A0F0LGU8"/>